<feature type="compositionally biased region" description="Polar residues" evidence="1">
    <location>
        <begin position="296"/>
        <end position="316"/>
    </location>
</feature>
<dbReference type="EMBL" id="JAJJMB010016677">
    <property type="protein sequence ID" value="KAI3845347.1"/>
    <property type="molecule type" value="Genomic_DNA"/>
</dbReference>
<feature type="region of interest" description="Disordered" evidence="1">
    <location>
        <begin position="156"/>
        <end position="177"/>
    </location>
</feature>
<sequence>MGKSGNKKGGGFVNGSSSNQGGGLTLRQQIHGSNSNQKNKFGGSSSNTSNSERRSILKTKHLEKLGLWAADVSIPSLGALFGRRLASSCESLATPVDSSLLLCQRCESILQPGSNCTVRIEKNGSKKKKRRKTSSVPPQNNVVYTCHFCSHRNLKRGTSKSHMKEISPPKPKKAKSDEKRLNLVKTKVDEGKLDMTNVEAIVCPENVAGFKENVAAQICSSSEKATESNNERGKIAEELVPTEYIPIEMSEATVPEMNSVTGKDVASEKIPTTPLNKVPVLLLDSKRKKRTRSHNKQVANESNSPTPDAEKVSTTSNKRRRKSWSSLKELAEANERKNGIANLKIPFCL</sequence>
<keyword evidence="4" id="KW-1185">Reference proteome</keyword>
<evidence type="ECO:0000313" key="4">
    <source>
        <dbReference type="Proteomes" id="UP001202328"/>
    </source>
</evidence>
<reference evidence="3" key="1">
    <citation type="submission" date="2022-04" db="EMBL/GenBank/DDBJ databases">
        <title>A functionally conserved STORR gene fusion in Papaver species that diverged 16.8 million years ago.</title>
        <authorList>
            <person name="Catania T."/>
        </authorList>
    </citation>
    <scope>NUCLEOTIDE SEQUENCE</scope>
    <source>
        <strain evidence="3">S-188037</strain>
    </source>
</reference>
<evidence type="ECO:0000313" key="2">
    <source>
        <dbReference type="EMBL" id="KAI3844693.1"/>
    </source>
</evidence>
<dbReference type="Pfam" id="PF04032">
    <property type="entry name" value="Rpr2"/>
    <property type="match status" value="1"/>
</dbReference>
<gene>
    <name evidence="3" type="ORF">MKW98_015913</name>
    <name evidence="2" type="ORF">MKW98_030898</name>
</gene>
<feature type="region of interest" description="Disordered" evidence="1">
    <location>
        <begin position="278"/>
        <end position="325"/>
    </location>
</feature>
<evidence type="ECO:0000313" key="3">
    <source>
        <dbReference type="EMBL" id="KAI3845347.1"/>
    </source>
</evidence>
<evidence type="ECO:0000256" key="1">
    <source>
        <dbReference type="SAM" id="MobiDB-lite"/>
    </source>
</evidence>
<dbReference type="PANTHER" id="PTHR36072:SF2">
    <property type="entry name" value="OS01G0531000 PROTEIN"/>
    <property type="match status" value="1"/>
</dbReference>
<feature type="compositionally biased region" description="Basic residues" evidence="1">
    <location>
        <begin position="286"/>
        <end position="295"/>
    </location>
</feature>
<dbReference type="PANTHER" id="PTHR36072">
    <property type="entry name" value="OS01G0541600 PROTEIN"/>
    <property type="match status" value="1"/>
</dbReference>
<proteinExistence type="predicted"/>
<feature type="compositionally biased region" description="Polar residues" evidence="1">
    <location>
        <begin position="26"/>
        <end position="43"/>
    </location>
</feature>
<dbReference type="EMBL" id="JAJJMB010016746">
    <property type="protein sequence ID" value="KAI3844693.1"/>
    <property type="molecule type" value="Genomic_DNA"/>
</dbReference>
<protein>
    <submittedName>
        <fullName evidence="3">Uncharacterized protein</fullName>
    </submittedName>
</protein>
<dbReference type="AlphaFoldDB" id="A0AAD4X4Z2"/>
<dbReference type="GO" id="GO:0006396">
    <property type="term" value="P:RNA processing"/>
    <property type="evidence" value="ECO:0007669"/>
    <property type="project" value="InterPro"/>
</dbReference>
<name>A0AAD4X4Z2_9MAGN</name>
<dbReference type="Gene3D" id="6.20.50.20">
    <property type="match status" value="1"/>
</dbReference>
<comment type="caution">
    <text evidence="3">The sequence shown here is derived from an EMBL/GenBank/DDBJ whole genome shotgun (WGS) entry which is preliminary data.</text>
</comment>
<dbReference type="Proteomes" id="UP001202328">
    <property type="component" value="Unassembled WGS sequence"/>
</dbReference>
<organism evidence="3 4">
    <name type="scientific">Papaver atlanticum</name>
    <dbReference type="NCBI Taxonomy" id="357466"/>
    <lineage>
        <taxon>Eukaryota</taxon>
        <taxon>Viridiplantae</taxon>
        <taxon>Streptophyta</taxon>
        <taxon>Embryophyta</taxon>
        <taxon>Tracheophyta</taxon>
        <taxon>Spermatophyta</taxon>
        <taxon>Magnoliopsida</taxon>
        <taxon>Ranunculales</taxon>
        <taxon>Papaveraceae</taxon>
        <taxon>Papaveroideae</taxon>
        <taxon>Papaver</taxon>
    </lineage>
</organism>
<accession>A0AAD4X4Z2</accession>
<dbReference type="InterPro" id="IPR007175">
    <property type="entry name" value="Rpr2/Snm1/Rpp21"/>
</dbReference>
<feature type="region of interest" description="Disordered" evidence="1">
    <location>
        <begin position="1"/>
        <end position="53"/>
    </location>
</feature>